<dbReference type="InterPro" id="IPR033961">
    <property type="entry name" value="Exo84"/>
</dbReference>
<dbReference type="PANTHER" id="PTHR21426:SF13">
    <property type="entry name" value="OS08G0566700 PROTEIN"/>
    <property type="match status" value="1"/>
</dbReference>
<dbReference type="GO" id="GO:0008104">
    <property type="term" value="P:intracellular protein localization"/>
    <property type="evidence" value="ECO:0007669"/>
    <property type="project" value="TreeGrafter"/>
</dbReference>
<protein>
    <submittedName>
        <fullName evidence="2">Uncharacterized protein</fullName>
    </submittedName>
</protein>
<comment type="caution">
    <text evidence="2">The sequence shown here is derived from an EMBL/GenBank/DDBJ whole genome shotgun (WGS) entry which is preliminary data.</text>
</comment>
<evidence type="ECO:0000256" key="1">
    <source>
        <dbReference type="ARBA" id="ARBA00022448"/>
    </source>
</evidence>
<reference evidence="2" key="1">
    <citation type="submission" date="2020-03" db="EMBL/GenBank/DDBJ databases">
        <title>Castanea mollissima Vanexum genome sequencing.</title>
        <authorList>
            <person name="Staton M."/>
        </authorList>
    </citation>
    <scope>NUCLEOTIDE SEQUENCE</scope>
    <source>
        <tissue evidence="2">Leaf</tissue>
    </source>
</reference>
<sequence>MELLRELIEAIYVWISNNKAIWATSEENFSAQHPDNFKRFVLDMHFLEEIAMRGGYFSNNTLVLVTYMRSAFASAGLNPDRDVDEDGWAINVVSEAITKLLEIEKRIMPPNNNSIGIREEKLLENQSDYGSDSLQDDGRSYLKNFMDSGDDESSTSEVSVKAENMILTTEYSPFGGFLDLREEEDGSFYGSAINSTDSSVEIEDNVSRKLANTAYGPQIIEKTDLPATLSLDIGGKYYEARAFNEEESSHQVNVAESVSNKLEDGGHLGVSGAVVATAEDSVEHEKEGINQTDSVLANDCNNVHINAVNTLFKHVEINVGEIECMNGETEGHVGMDDGNVKQQVEQFS</sequence>
<dbReference type="GO" id="GO:0000145">
    <property type="term" value="C:exocyst"/>
    <property type="evidence" value="ECO:0007669"/>
    <property type="project" value="InterPro"/>
</dbReference>
<dbReference type="EMBL" id="JRKL02001203">
    <property type="protein sequence ID" value="KAF3965371.1"/>
    <property type="molecule type" value="Genomic_DNA"/>
</dbReference>
<dbReference type="Proteomes" id="UP000737018">
    <property type="component" value="Unassembled WGS sequence"/>
</dbReference>
<evidence type="ECO:0000313" key="2">
    <source>
        <dbReference type="EMBL" id="KAF3965371.1"/>
    </source>
</evidence>
<accession>A0A8J4RJ25</accession>
<gene>
    <name evidence="2" type="ORF">CMV_010433</name>
</gene>
<dbReference type="GO" id="GO:0006893">
    <property type="term" value="P:Golgi to plasma membrane transport"/>
    <property type="evidence" value="ECO:0007669"/>
    <property type="project" value="TreeGrafter"/>
</dbReference>
<dbReference type="GO" id="GO:0006887">
    <property type="term" value="P:exocytosis"/>
    <property type="evidence" value="ECO:0007669"/>
    <property type="project" value="InterPro"/>
</dbReference>
<dbReference type="PANTHER" id="PTHR21426">
    <property type="entry name" value="EXOCYST COMPLEX COMPONENT 8"/>
    <property type="match status" value="1"/>
</dbReference>
<dbReference type="OrthoDB" id="642193at2759"/>
<keyword evidence="1" id="KW-0813">Transport</keyword>
<name>A0A8J4RJ25_9ROSI</name>
<keyword evidence="3" id="KW-1185">Reference proteome</keyword>
<evidence type="ECO:0000313" key="3">
    <source>
        <dbReference type="Proteomes" id="UP000737018"/>
    </source>
</evidence>
<dbReference type="AlphaFoldDB" id="A0A8J4RJ25"/>
<proteinExistence type="predicted"/>
<organism evidence="2 3">
    <name type="scientific">Castanea mollissima</name>
    <name type="common">Chinese chestnut</name>
    <dbReference type="NCBI Taxonomy" id="60419"/>
    <lineage>
        <taxon>Eukaryota</taxon>
        <taxon>Viridiplantae</taxon>
        <taxon>Streptophyta</taxon>
        <taxon>Embryophyta</taxon>
        <taxon>Tracheophyta</taxon>
        <taxon>Spermatophyta</taxon>
        <taxon>Magnoliopsida</taxon>
        <taxon>eudicotyledons</taxon>
        <taxon>Gunneridae</taxon>
        <taxon>Pentapetalae</taxon>
        <taxon>rosids</taxon>
        <taxon>fabids</taxon>
        <taxon>Fagales</taxon>
        <taxon>Fagaceae</taxon>
        <taxon>Castanea</taxon>
    </lineage>
</organism>